<keyword evidence="2" id="KW-1133">Transmembrane helix</keyword>
<protein>
    <recommendedName>
        <fullName evidence="5">ATP synthase F0 subunit 8</fullName>
    </recommendedName>
</protein>
<feature type="transmembrane region" description="Helical" evidence="2">
    <location>
        <begin position="17"/>
        <end position="42"/>
    </location>
</feature>
<evidence type="ECO:0000313" key="4">
    <source>
        <dbReference type="Proteomes" id="UP001054252"/>
    </source>
</evidence>
<dbReference type="PANTHER" id="PTHR35771">
    <property type="entry name" value="TRANSMEMBRANE PROTEIN-RELATED"/>
    <property type="match status" value="1"/>
</dbReference>
<feature type="compositionally biased region" description="Basic and acidic residues" evidence="1">
    <location>
        <begin position="108"/>
        <end position="120"/>
    </location>
</feature>
<dbReference type="PANTHER" id="PTHR35771:SF3">
    <property type="entry name" value="TRANSMEMBRANE PROTEIN"/>
    <property type="match status" value="1"/>
</dbReference>
<keyword evidence="4" id="KW-1185">Reference proteome</keyword>
<evidence type="ECO:0008006" key="5">
    <source>
        <dbReference type="Google" id="ProtNLM"/>
    </source>
</evidence>
<proteinExistence type="predicted"/>
<dbReference type="Proteomes" id="UP001054252">
    <property type="component" value="Unassembled WGS sequence"/>
</dbReference>
<keyword evidence="2" id="KW-0472">Membrane</keyword>
<evidence type="ECO:0000256" key="2">
    <source>
        <dbReference type="SAM" id="Phobius"/>
    </source>
</evidence>
<dbReference type="AlphaFoldDB" id="A0AAV5KLA5"/>
<comment type="caution">
    <text evidence="3">The sequence shown here is derived from an EMBL/GenBank/DDBJ whole genome shotgun (WGS) entry which is preliminary data.</text>
</comment>
<dbReference type="EMBL" id="BPVZ01000068">
    <property type="protein sequence ID" value="GKV25289.1"/>
    <property type="molecule type" value="Genomic_DNA"/>
</dbReference>
<name>A0AAV5KLA5_9ROSI</name>
<evidence type="ECO:0000313" key="3">
    <source>
        <dbReference type="EMBL" id="GKV25289.1"/>
    </source>
</evidence>
<feature type="region of interest" description="Disordered" evidence="1">
    <location>
        <begin position="88"/>
        <end position="124"/>
    </location>
</feature>
<reference evidence="3 4" key="1">
    <citation type="journal article" date="2021" name="Commun. Biol.">
        <title>The genome of Shorea leprosula (Dipterocarpaceae) highlights the ecological relevance of drought in aseasonal tropical rainforests.</title>
        <authorList>
            <person name="Ng K.K.S."/>
            <person name="Kobayashi M.J."/>
            <person name="Fawcett J.A."/>
            <person name="Hatakeyama M."/>
            <person name="Paape T."/>
            <person name="Ng C.H."/>
            <person name="Ang C.C."/>
            <person name="Tnah L.H."/>
            <person name="Lee C.T."/>
            <person name="Nishiyama T."/>
            <person name="Sese J."/>
            <person name="O'Brien M.J."/>
            <person name="Copetti D."/>
            <person name="Mohd Noor M.I."/>
            <person name="Ong R.C."/>
            <person name="Putra M."/>
            <person name="Sireger I.Z."/>
            <person name="Indrioko S."/>
            <person name="Kosugi Y."/>
            <person name="Izuno A."/>
            <person name="Isagi Y."/>
            <person name="Lee S.L."/>
            <person name="Shimizu K.K."/>
        </authorList>
    </citation>
    <scope>NUCLEOTIDE SEQUENCE [LARGE SCALE GENOMIC DNA]</scope>
    <source>
        <strain evidence="3">214</strain>
    </source>
</reference>
<organism evidence="3 4">
    <name type="scientific">Rubroshorea leprosula</name>
    <dbReference type="NCBI Taxonomy" id="152421"/>
    <lineage>
        <taxon>Eukaryota</taxon>
        <taxon>Viridiplantae</taxon>
        <taxon>Streptophyta</taxon>
        <taxon>Embryophyta</taxon>
        <taxon>Tracheophyta</taxon>
        <taxon>Spermatophyta</taxon>
        <taxon>Magnoliopsida</taxon>
        <taxon>eudicotyledons</taxon>
        <taxon>Gunneridae</taxon>
        <taxon>Pentapetalae</taxon>
        <taxon>rosids</taxon>
        <taxon>malvids</taxon>
        <taxon>Malvales</taxon>
        <taxon>Dipterocarpaceae</taxon>
        <taxon>Rubroshorea</taxon>
    </lineage>
</organism>
<accession>A0AAV5KLA5</accession>
<keyword evidence="2" id="KW-0812">Transmembrane</keyword>
<gene>
    <name evidence="3" type="ORF">SLEP1_g34748</name>
</gene>
<evidence type="ECO:0000256" key="1">
    <source>
        <dbReference type="SAM" id="MobiDB-lite"/>
    </source>
</evidence>
<sequence length="159" mass="17773">MFDFEDDFILESSRIPWIIWIQILVLLLLMLLLYCFFSIFSLDPSTDTSRSLSASSSISHEPHFKKPVSNHNNTAAAVATDCFQQAAQGGENQSIKGDIATGTRRRVVRGEDNVEREGPSSKDASPISLHPCHYFRLAKIAFLKCLGLDPSASEQRRQT</sequence>